<dbReference type="STRING" id="740709.A10D4_06656"/>
<dbReference type="InterPro" id="IPR025489">
    <property type="entry name" value="DUF4381"/>
</dbReference>
<protein>
    <recommendedName>
        <fullName evidence="4">DUF4381 domain-containing protein</fullName>
    </recommendedName>
</protein>
<dbReference type="RefSeq" id="WP_008488506.1">
    <property type="nucleotide sequence ID" value="NZ_AMRG01000007.1"/>
</dbReference>
<dbReference type="Pfam" id="PF14316">
    <property type="entry name" value="DUF4381"/>
    <property type="match status" value="1"/>
</dbReference>
<dbReference type="PATRIC" id="fig|740709.3.peg.1356"/>
<evidence type="ECO:0000313" key="2">
    <source>
        <dbReference type="EMBL" id="EKE83806.1"/>
    </source>
</evidence>
<keyword evidence="1" id="KW-1133">Transmembrane helix</keyword>
<dbReference type="eggNOG" id="ENOG5030IMS">
    <property type="taxonomic scope" value="Bacteria"/>
</dbReference>
<keyword evidence="3" id="KW-1185">Reference proteome</keyword>
<accession>K2JK33</accession>
<sequence length="160" mass="18061">MMQTADLSQLQDIVETSEPSWWPPAPGWWVLAALVLVIITASVILLRRYIRRRRVKRLALRQLRQLDNDCRASDITLLLKQAALAYFPRQQIAALQGRRWIEFLVGGLPSSQQRTALIADIEGQLYSAQGDTSAYRGLAHDWLTKALPPKTSKPTPTEVS</sequence>
<evidence type="ECO:0000256" key="1">
    <source>
        <dbReference type="SAM" id="Phobius"/>
    </source>
</evidence>
<name>K2JK33_9GAMM</name>
<dbReference type="EMBL" id="AMRG01000007">
    <property type="protein sequence ID" value="EKE83806.1"/>
    <property type="molecule type" value="Genomic_DNA"/>
</dbReference>
<evidence type="ECO:0000313" key="3">
    <source>
        <dbReference type="Proteomes" id="UP000014115"/>
    </source>
</evidence>
<dbReference type="Proteomes" id="UP000014115">
    <property type="component" value="Unassembled WGS sequence"/>
</dbReference>
<dbReference type="AlphaFoldDB" id="K2JK33"/>
<feature type="transmembrane region" description="Helical" evidence="1">
    <location>
        <begin position="27"/>
        <end position="46"/>
    </location>
</feature>
<proteinExistence type="predicted"/>
<comment type="caution">
    <text evidence="2">The sequence shown here is derived from an EMBL/GenBank/DDBJ whole genome shotgun (WGS) entry which is preliminary data.</text>
</comment>
<gene>
    <name evidence="2" type="ORF">A10D4_06656</name>
</gene>
<keyword evidence="1" id="KW-0812">Transmembrane</keyword>
<evidence type="ECO:0008006" key="4">
    <source>
        <dbReference type="Google" id="ProtNLM"/>
    </source>
</evidence>
<reference evidence="2 3" key="1">
    <citation type="journal article" date="2012" name="J. Bacteriol.">
        <title>Genome Sequence of Idiomarina xiamenensis Type Strain 10-D-4.</title>
        <authorList>
            <person name="Lai Q."/>
            <person name="Wang L."/>
            <person name="Wang W."/>
            <person name="Shao Z."/>
        </authorList>
    </citation>
    <scope>NUCLEOTIDE SEQUENCE [LARGE SCALE GENOMIC DNA]</scope>
    <source>
        <strain evidence="2 3">10-D-4</strain>
    </source>
</reference>
<organism evidence="2 3">
    <name type="scientific">Idiomarina xiamenensis 10-D-4</name>
    <dbReference type="NCBI Taxonomy" id="740709"/>
    <lineage>
        <taxon>Bacteria</taxon>
        <taxon>Pseudomonadati</taxon>
        <taxon>Pseudomonadota</taxon>
        <taxon>Gammaproteobacteria</taxon>
        <taxon>Alteromonadales</taxon>
        <taxon>Idiomarinaceae</taxon>
        <taxon>Idiomarina</taxon>
    </lineage>
</organism>
<keyword evidence="1" id="KW-0472">Membrane</keyword>